<comment type="caution">
    <text evidence="1">The sequence shown here is derived from an EMBL/GenBank/DDBJ whole genome shotgun (WGS) entry which is preliminary data.</text>
</comment>
<dbReference type="RefSeq" id="XP_041285579.1">
    <property type="nucleotide sequence ID" value="XM_041443017.1"/>
</dbReference>
<dbReference type="AlphaFoldDB" id="A0A9P7EU52"/>
<dbReference type="GeneID" id="64705276"/>
<accession>A0A9P7EU52</accession>
<evidence type="ECO:0000313" key="2">
    <source>
        <dbReference type="Proteomes" id="UP000823399"/>
    </source>
</evidence>
<protein>
    <submittedName>
        <fullName evidence="1">Uncharacterized protein</fullName>
    </submittedName>
</protein>
<keyword evidence="2" id="KW-1185">Reference proteome</keyword>
<reference evidence="1" key="1">
    <citation type="journal article" date="2020" name="New Phytol.">
        <title>Comparative genomics reveals dynamic genome evolution in host specialist ectomycorrhizal fungi.</title>
        <authorList>
            <person name="Lofgren L.A."/>
            <person name="Nguyen N.H."/>
            <person name="Vilgalys R."/>
            <person name="Ruytinx J."/>
            <person name="Liao H.L."/>
            <person name="Branco S."/>
            <person name="Kuo A."/>
            <person name="LaButti K."/>
            <person name="Lipzen A."/>
            <person name="Andreopoulos W."/>
            <person name="Pangilinan J."/>
            <person name="Riley R."/>
            <person name="Hundley H."/>
            <person name="Na H."/>
            <person name="Barry K."/>
            <person name="Grigoriev I.V."/>
            <person name="Stajich J.E."/>
            <person name="Kennedy P.G."/>
        </authorList>
    </citation>
    <scope>NUCLEOTIDE SEQUENCE</scope>
    <source>
        <strain evidence="1">FC423</strain>
    </source>
</reference>
<dbReference type="EMBL" id="JABBWM010000120">
    <property type="protein sequence ID" value="KAG2088553.1"/>
    <property type="molecule type" value="Genomic_DNA"/>
</dbReference>
<sequence>MSDSSKVTATTLLPPLDQSDELNILADAFLASPEYSQLHFGSLQPQLPLTSPLSSSNPYSSINPYDDFSWIPSASQPPAETSGRCKAYADGLILPQPLPQIYPSPPPFTCAPTPSTITLESTLSQSILSAEPNPPPPSRNYDTSRYAGTPIPRTVCPNEGCKDNGPAHPSGALMYFLICFIDWIAHCQDRMVSHKEKEKCLVYKTLLADLLEQGHGVDISKRLQYLSKLHPFNVGSAIMKKARPEYYGPKGAAVFQATLNKLLTIGCCLIAEDRKCNMDEAFKIMVASSDSGELLQSVSSDTGQDERFDDLLMTIMRKDIKPRLDGHINAPAHRRQGTRLHSVAQSNPLMSAITALTRSGYNNLFSSSSKLSLHAGTGTDCNGTKARPLWREATALSIEDGLRRARGLHRLRARTPATPELSRQSAPL</sequence>
<proteinExistence type="predicted"/>
<name>A0A9P7EU52_9AGAM</name>
<dbReference type="OrthoDB" id="3269466at2759"/>
<evidence type="ECO:0000313" key="1">
    <source>
        <dbReference type="EMBL" id="KAG2088553.1"/>
    </source>
</evidence>
<gene>
    <name evidence="1" type="ORF">F5147DRAFT_789386</name>
</gene>
<organism evidence="1 2">
    <name type="scientific">Suillus discolor</name>
    <dbReference type="NCBI Taxonomy" id="1912936"/>
    <lineage>
        <taxon>Eukaryota</taxon>
        <taxon>Fungi</taxon>
        <taxon>Dikarya</taxon>
        <taxon>Basidiomycota</taxon>
        <taxon>Agaricomycotina</taxon>
        <taxon>Agaricomycetes</taxon>
        <taxon>Agaricomycetidae</taxon>
        <taxon>Boletales</taxon>
        <taxon>Suillineae</taxon>
        <taxon>Suillaceae</taxon>
        <taxon>Suillus</taxon>
    </lineage>
</organism>
<dbReference type="Proteomes" id="UP000823399">
    <property type="component" value="Unassembled WGS sequence"/>
</dbReference>